<organism evidence="2 3">
    <name type="scientific">Pseudomonas citronellolis</name>
    <dbReference type="NCBI Taxonomy" id="53408"/>
    <lineage>
        <taxon>Bacteria</taxon>
        <taxon>Pseudomonadati</taxon>
        <taxon>Pseudomonadota</taxon>
        <taxon>Gammaproteobacteria</taxon>
        <taxon>Pseudomonadales</taxon>
        <taxon>Pseudomonadaceae</taxon>
        <taxon>Pseudomonas</taxon>
    </lineage>
</organism>
<dbReference type="Proteomes" id="UP001220662">
    <property type="component" value="Unassembled WGS sequence"/>
</dbReference>
<accession>A0AAW6P3Y4</accession>
<dbReference type="InterPro" id="IPR018769">
    <property type="entry name" value="VgrG2_DUF2345"/>
</dbReference>
<name>A0AAW6P3Y4_9PSED</name>
<comment type="caution">
    <text evidence="2">The sequence shown here is derived from an EMBL/GenBank/DDBJ whole genome shotgun (WGS) entry which is preliminary data.</text>
</comment>
<dbReference type="EMBL" id="JARJLR010000179">
    <property type="protein sequence ID" value="MDF3841936.1"/>
    <property type="molecule type" value="Genomic_DNA"/>
</dbReference>
<sequence>RSIALGAGEHIDAAAQQHLQLTAGEQMLLNAGQGLGTFAQSGDMRHIAHQGQLLLQAQHNSIRVEADQSVEVSASQQHIVVNAKTHLTLLCGGAYVKIADGNIELGMPGNFTIKAASHKFIGPATVGSRLPTWRLGTLPLQGDYDRKFVATWAGTDIPIANAAYRIFNAKGELIMEGRTNEAGETGMSMSELPDQVSVELLEDQ</sequence>
<gene>
    <name evidence="2" type="ORF">P3W55_09455</name>
</gene>
<evidence type="ECO:0000259" key="1">
    <source>
        <dbReference type="Pfam" id="PF10106"/>
    </source>
</evidence>
<feature type="non-terminal residue" evidence="2">
    <location>
        <position position="1"/>
    </location>
</feature>
<reference evidence="2" key="1">
    <citation type="submission" date="2023-03" db="EMBL/GenBank/DDBJ databases">
        <title>Draft assemblies of triclosan tolerant bacteria isolated from returned activated sludge.</title>
        <authorList>
            <person name="Van Hamelsveld S."/>
        </authorList>
    </citation>
    <scope>NUCLEOTIDE SEQUENCE</scope>
    <source>
        <strain evidence="2">GW210015_S63</strain>
    </source>
</reference>
<protein>
    <submittedName>
        <fullName evidence="2">DUF2345 domain-containing protein</fullName>
    </submittedName>
</protein>
<evidence type="ECO:0000313" key="2">
    <source>
        <dbReference type="EMBL" id="MDF3841936.1"/>
    </source>
</evidence>
<feature type="domain" description="DUF2345" evidence="1">
    <location>
        <begin position="2"/>
        <end position="124"/>
    </location>
</feature>
<evidence type="ECO:0000313" key="3">
    <source>
        <dbReference type="Proteomes" id="UP001220662"/>
    </source>
</evidence>
<dbReference type="RefSeq" id="WP_276214314.1">
    <property type="nucleotide sequence ID" value="NZ_JARJLR010000179.1"/>
</dbReference>
<dbReference type="AlphaFoldDB" id="A0AAW6P3Y4"/>
<dbReference type="Pfam" id="PF10106">
    <property type="entry name" value="DUF2345"/>
    <property type="match status" value="1"/>
</dbReference>
<proteinExistence type="predicted"/>